<evidence type="ECO:0000313" key="3">
    <source>
        <dbReference type="Proteomes" id="UP000439986"/>
    </source>
</evidence>
<feature type="chain" id="PRO_5032729300" evidence="1">
    <location>
        <begin position="22"/>
        <end position="443"/>
    </location>
</feature>
<evidence type="ECO:0000313" key="2">
    <source>
        <dbReference type="EMBL" id="MRW84760.1"/>
    </source>
</evidence>
<dbReference type="Proteomes" id="UP000439986">
    <property type="component" value="Unassembled WGS sequence"/>
</dbReference>
<dbReference type="EMBL" id="WKJL01000007">
    <property type="protein sequence ID" value="MRW84760.1"/>
    <property type="molecule type" value="Genomic_DNA"/>
</dbReference>
<dbReference type="Pfam" id="PF06097">
    <property type="entry name" value="DUF945"/>
    <property type="match status" value="1"/>
</dbReference>
<dbReference type="AlphaFoldDB" id="A0A844DAQ2"/>
<dbReference type="InterPro" id="IPR010352">
    <property type="entry name" value="DUF945"/>
</dbReference>
<accession>A0A844DAQ2</accession>
<feature type="signal peptide" evidence="1">
    <location>
        <begin position="1"/>
        <end position="21"/>
    </location>
</feature>
<dbReference type="RefSeq" id="WP_154357817.1">
    <property type="nucleotide sequence ID" value="NZ_WKJL01000007.1"/>
</dbReference>
<evidence type="ECO:0000256" key="1">
    <source>
        <dbReference type="SAM" id="SignalP"/>
    </source>
</evidence>
<comment type="caution">
    <text evidence="2">The sequence shown here is derived from an EMBL/GenBank/DDBJ whole genome shotgun (WGS) entry which is preliminary data.</text>
</comment>
<reference evidence="2 3" key="1">
    <citation type="submission" date="2019-11" db="EMBL/GenBank/DDBJ databases">
        <title>Novel species isolated from a subtropical stream in China.</title>
        <authorList>
            <person name="Lu H."/>
        </authorList>
    </citation>
    <scope>NUCLEOTIDE SEQUENCE [LARGE SCALE GENOMIC DNA]</scope>
    <source>
        <strain evidence="2 3">FT26W</strain>
    </source>
</reference>
<protein>
    <submittedName>
        <fullName evidence="2">DUF945 family protein</fullName>
    </submittedName>
</protein>
<proteinExistence type="predicted"/>
<name>A0A844DAQ2_9BURK</name>
<organism evidence="2 3">
    <name type="scientific">Duganella aquatilis</name>
    <dbReference type="NCBI Taxonomy" id="2666082"/>
    <lineage>
        <taxon>Bacteria</taxon>
        <taxon>Pseudomonadati</taxon>
        <taxon>Pseudomonadota</taxon>
        <taxon>Betaproteobacteria</taxon>
        <taxon>Burkholderiales</taxon>
        <taxon>Oxalobacteraceae</taxon>
        <taxon>Telluria group</taxon>
        <taxon>Duganella</taxon>
    </lineage>
</organism>
<gene>
    <name evidence="2" type="ORF">GJ698_11760</name>
</gene>
<sequence length="443" mass="48208">MKQTFFAVTMASALLAIPSHAQDAAPAHFLKQETIITLGDAAKEVQAVLGKERTPGKRLEAYTKFQFSPELRPKLQEIFGTERPLPMTRVASGPKGQVNYVARLAPYAYKQDNGTDFTWTELVSKVNVDKSGRATTSTTVWPSLVISRPDMSVSLLNMNMISKQLTGADEVAYGTAVFKIGGVVMRDAPAGGTELKETMRFEDIEAKSEVRRRGAMTEIIYGSSIKAIVFSDERVERVNTAFRLTNVPVKAVADLGKQWREQQGKKLETAEERQQLLKTLQDFGKRVAIAGATLFIDDISVGYRGNTASLKGRIGFQKVLEADFKDMPALLKKLVGRFEVRLPVALVRDASRAFITKTINPAAPDAAKQIDAGTDSVVSMVVGKTVSGGYGIVEQNELRTVIEIKDGKVTFNGKPIEVPAGVLNSLNAKPAPQPAPAPPQEAQ</sequence>
<keyword evidence="1" id="KW-0732">Signal</keyword>
<keyword evidence="3" id="KW-1185">Reference proteome</keyword>